<sequence>MKSASPAEALPFPPCSVQLVTASRSFHYFHQSRFLDEAKRVLAPSGVLAIFNCGLLPVGFPTLGRDRSDALSSALRHVDGLMTDYWTDARSTFSLEDFQLPMNEAKTFRFGEIHSDISMDADGLVGYVQTWSAYGRMKEKEGKDRMDAIASDLRRRQDRLRQRFSLGSNPFPDDLWSPPSQVGEGAVPR</sequence>
<name>A0A7R8ZZ87_9CRUS</name>
<protein>
    <recommendedName>
        <fullName evidence="5">Methyltransferase type 11 domain-containing protein</fullName>
    </recommendedName>
</protein>
<evidence type="ECO:0000313" key="6">
    <source>
        <dbReference type="EMBL" id="CAD7242362.1"/>
    </source>
</evidence>
<proteinExistence type="inferred from homology"/>
<dbReference type="InterPro" id="IPR051052">
    <property type="entry name" value="Diverse_substrate_MTase"/>
</dbReference>
<dbReference type="InterPro" id="IPR029063">
    <property type="entry name" value="SAM-dependent_MTases_sf"/>
</dbReference>
<evidence type="ECO:0000256" key="1">
    <source>
        <dbReference type="ARBA" id="ARBA00008361"/>
    </source>
</evidence>
<dbReference type="AlphaFoldDB" id="A0A7R8ZZ87"/>
<comment type="similarity">
    <text evidence="1">Belongs to the methyltransferase superfamily.</text>
</comment>
<dbReference type="PANTHER" id="PTHR44942">
    <property type="entry name" value="METHYLTRANSF_11 DOMAIN-CONTAINING PROTEIN"/>
    <property type="match status" value="1"/>
</dbReference>
<evidence type="ECO:0000256" key="2">
    <source>
        <dbReference type="ARBA" id="ARBA00022603"/>
    </source>
</evidence>
<dbReference type="Gene3D" id="3.40.50.150">
    <property type="entry name" value="Vaccinia Virus protein VP39"/>
    <property type="match status" value="1"/>
</dbReference>
<dbReference type="EMBL" id="CAJPEV010000256">
    <property type="protein sequence ID" value="CAG0883051.1"/>
    <property type="molecule type" value="Genomic_DNA"/>
</dbReference>
<dbReference type="SUPFAM" id="SSF53335">
    <property type="entry name" value="S-adenosyl-L-methionine-dependent methyltransferases"/>
    <property type="match status" value="1"/>
</dbReference>
<gene>
    <name evidence="6" type="ORF">DSTB1V02_LOCUS2329</name>
</gene>
<dbReference type="GO" id="GO:0032259">
    <property type="term" value="P:methylation"/>
    <property type="evidence" value="ECO:0007669"/>
    <property type="project" value="UniProtKB-KW"/>
</dbReference>
<evidence type="ECO:0000256" key="3">
    <source>
        <dbReference type="ARBA" id="ARBA00022679"/>
    </source>
</evidence>
<dbReference type="Gene3D" id="1.10.10.2560">
    <property type="match status" value="1"/>
</dbReference>
<dbReference type="EMBL" id="LR899773">
    <property type="protein sequence ID" value="CAD7242362.1"/>
    <property type="molecule type" value="Genomic_DNA"/>
</dbReference>
<feature type="domain" description="Methyltransferase type 11" evidence="5">
    <location>
        <begin position="6"/>
        <end position="50"/>
    </location>
</feature>
<dbReference type="OrthoDB" id="506498at2759"/>
<dbReference type="Pfam" id="PF08241">
    <property type="entry name" value="Methyltransf_11"/>
    <property type="match status" value="1"/>
</dbReference>
<organism evidence="6">
    <name type="scientific">Darwinula stevensoni</name>
    <dbReference type="NCBI Taxonomy" id="69355"/>
    <lineage>
        <taxon>Eukaryota</taxon>
        <taxon>Metazoa</taxon>
        <taxon>Ecdysozoa</taxon>
        <taxon>Arthropoda</taxon>
        <taxon>Crustacea</taxon>
        <taxon>Oligostraca</taxon>
        <taxon>Ostracoda</taxon>
        <taxon>Podocopa</taxon>
        <taxon>Podocopida</taxon>
        <taxon>Darwinulocopina</taxon>
        <taxon>Darwinuloidea</taxon>
        <taxon>Darwinulidae</taxon>
        <taxon>Darwinula</taxon>
    </lineage>
</organism>
<dbReference type="Proteomes" id="UP000677054">
    <property type="component" value="Unassembled WGS sequence"/>
</dbReference>
<accession>A0A7R8ZZ87</accession>
<keyword evidence="7" id="KW-1185">Reference proteome</keyword>
<dbReference type="InterPro" id="IPR013216">
    <property type="entry name" value="Methyltransf_11"/>
</dbReference>
<reference evidence="6" key="1">
    <citation type="submission" date="2020-11" db="EMBL/GenBank/DDBJ databases">
        <authorList>
            <person name="Tran Van P."/>
        </authorList>
    </citation>
    <scope>NUCLEOTIDE SEQUENCE</scope>
</reference>
<keyword evidence="2" id="KW-0489">Methyltransferase</keyword>
<evidence type="ECO:0000313" key="7">
    <source>
        <dbReference type="Proteomes" id="UP000677054"/>
    </source>
</evidence>
<evidence type="ECO:0000256" key="4">
    <source>
        <dbReference type="SAM" id="MobiDB-lite"/>
    </source>
</evidence>
<evidence type="ECO:0000259" key="5">
    <source>
        <dbReference type="Pfam" id="PF08241"/>
    </source>
</evidence>
<dbReference type="GO" id="GO:0008757">
    <property type="term" value="F:S-adenosylmethionine-dependent methyltransferase activity"/>
    <property type="evidence" value="ECO:0007669"/>
    <property type="project" value="InterPro"/>
</dbReference>
<dbReference type="PANTHER" id="PTHR44942:SF4">
    <property type="entry name" value="METHYLTRANSFERASE TYPE 11 DOMAIN-CONTAINING PROTEIN"/>
    <property type="match status" value="1"/>
</dbReference>
<keyword evidence="3" id="KW-0808">Transferase</keyword>
<feature type="region of interest" description="Disordered" evidence="4">
    <location>
        <begin position="165"/>
        <end position="189"/>
    </location>
</feature>